<dbReference type="PANTHER" id="PTHR11709">
    <property type="entry name" value="MULTI-COPPER OXIDASE"/>
    <property type="match status" value="1"/>
</dbReference>
<keyword evidence="10" id="KW-1185">Reference proteome</keyword>
<dbReference type="CDD" id="cd13874">
    <property type="entry name" value="CuRO_2_CopA"/>
    <property type="match status" value="1"/>
</dbReference>
<dbReference type="KEGG" id="hfl:PUV54_13520"/>
<evidence type="ECO:0000256" key="4">
    <source>
        <dbReference type="SAM" id="MobiDB-lite"/>
    </source>
</evidence>
<dbReference type="InterPro" id="IPR006376">
    <property type="entry name" value="Cu-R_CopA"/>
</dbReference>
<keyword evidence="5" id="KW-0732">Signal</keyword>
<dbReference type="InterPro" id="IPR034282">
    <property type="entry name" value="CuRO_2_CopA"/>
</dbReference>
<dbReference type="Gene3D" id="2.60.40.420">
    <property type="entry name" value="Cupredoxins - blue copper proteins"/>
    <property type="match status" value="3"/>
</dbReference>
<keyword evidence="2" id="KW-0560">Oxidoreductase</keyword>
<evidence type="ECO:0000259" key="6">
    <source>
        <dbReference type="Pfam" id="PF00394"/>
    </source>
</evidence>
<feature type="compositionally biased region" description="Basic and acidic residues" evidence="4">
    <location>
        <begin position="617"/>
        <end position="636"/>
    </location>
</feature>
<feature type="domain" description="Plastocyanin-like" evidence="6">
    <location>
        <begin position="173"/>
        <end position="347"/>
    </location>
</feature>
<evidence type="ECO:0000259" key="7">
    <source>
        <dbReference type="Pfam" id="PF07731"/>
    </source>
</evidence>
<dbReference type="NCBIfam" id="TIGR01480">
    <property type="entry name" value="copper_res_A"/>
    <property type="match status" value="1"/>
</dbReference>
<dbReference type="SUPFAM" id="SSF49503">
    <property type="entry name" value="Cupredoxins"/>
    <property type="match status" value="3"/>
</dbReference>
<dbReference type="CDD" id="cd13848">
    <property type="entry name" value="CuRO_1_CopA"/>
    <property type="match status" value="1"/>
</dbReference>
<name>A0AAF0CF32_9PROT</name>
<keyword evidence="3" id="KW-0186">Copper</keyword>
<dbReference type="InterPro" id="IPR034279">
    <property type="entry name" value="CuRO_3_CopA"/>
</dbReference>
<dbReference type="GO" id="GO:0042597">
    <property type="term" value="C:periplasmic space"/>
    <property type="evidence" value="ECO:0007669"/>
    <property type="project" value="InterPro"/>
</dbReference>
<feature type="domain" description="Plastocyanin-like" evidence="7">
    <location>
        <begin position="493"/>
        <end position="614"/>
    </location>
</feature>
<feature type="chain" id="PRO_5041956680" evidence="5">
    <location>
        <begin position="29"/>
        <end position="636"/>
    </location>
</feature>
<accession>A0AAF0CF32</accession>
<evidence type="ECO:0000313" key="9">
    <source>
        <dbReference type="EMBL" id="WDI30974.1"/>
    </source>
</evidence>
<dbReference type="InterPro" id="IPR002355">
    <property type="entry name" value="Cu_oxidase_Cu_BS"/>
</dbReference>
<dbReference type="Proteomes" id="UP001214043">
    <property type="component" value="Chromosome"/>
</dbReference>
<dbReference type="GO" id="GO:0016491">
    <property type="term" value="F:oxidoreductase activity"/>
    <property type="evidence" value="ECO:0007669"/>
    <property type="project" value="UniProtKB-KW"/>
</dbReference>
<dbReference type="Pfam" id="PF00394">
    <property type="entry name" value="Cu-oxidase"/>
    <property type="match status" value="1"/>
</dbReference>
<dbReference type="AlphaFoldDB" id="A0AAF0CF32"/>
<dbReference type="InterPro" id="IPR045087">
    <property type="entry name" value="Cu-oxidase_fam"/>
</dbReference>
<sequence length="636" mass="70638">MLNRRRFLNGAAVLGSAAAAQLQLPAWARTGAANNMYGISALSGTEFHLRADRSKSIIDGKSGRAITINGQLPAPLLRWREGDDVTLHLSNGLDEDTSIHWHGILLPPEMDGVPGLSGFAGVKPGETFTYRFPLKQAGTYWYHSHSGLQEQSGHYGPIIIEPKDADPVQYDREYVIVLSDWTFENPNRLFAKLKKHSENYNFQKRTLVDFFRDAGNDGFGDALSERAMWGRMRMDPADIADVTGATYTYLINGHGPGDNWTGLFSPGERVRLRIINASAMTIFNFRLPELPMSVVQADGLNVKPVETDELQIGVAETYDVIVHPHQDKAFTIMAESIDRSGYARAILTPRMGMVAAVPPLRERPTLTMRDMAMSHGSHGGGHEPEASMHEQHARMDHSGHNMNTDDRATSSSASPHGDHNSISGHDKHDSANMTGGMSAAQEHNHPTGPGVVGLAETPSDRLNEPGLGLENQPHRVLTYADLSALDMNPDMHDPERELELHLTGNMERYMWSFDGKKFSEVEDAITFHEGERLRLTLVNDTMMSHPIHLHGMFFDVVKQAHHDHTKARKHTIIVKPGEKLSVDVTADAVGDWAFHCHLLYHMMAGMMQVVSVKPRAHHQDHQMDHSGHEMHQDSAS</sequence>
<protein>
    <submittedName>
        <fullName evidence="9">Copper resistance system multicopper oxidase</fullName>
    </submittedName>
</protein>
<dbReference type="PROSITE" id="PS00080">
    <property type="entry name" value="MULTICOPPER_OXIDASE2"/>
    <property type="match status" value="1"/>
</dbReference>
<dbReference type="GO" id="GO:0005507">
    <property type="term" value="F:copper ion binding"/>
    <property type="evidence" value="ECO:0007669"/>
    <property type="project" value="InterPro"/>
</dbReference>
<feature type="domain" description="Plastocyanin-like" evidence="8">
    <location>
        <begin position="58"/>
        <end position="164"/>
    </location>
</feature>
<evidence type="ECO:0000256" key="1">
    <source>
        <dbReference type="ARBA" id="ARBA00022723"/>
    </source>
</evidence>
<dbReference type="InterPro" id="IPR006311">
    <property type="entry name" value="TAT_signal"/>
</dbReference>
<reference evidence="9" key="1">
    <citation type="submission" date="2023-02" db="EMBL/GenBank/DDBJ databases">
        <title>Genome sequence of Hyphococcus flavus.</title>
        <authorList>
            <person name="Rong J.-C."/>
            <person name="Zhao Q."/>
            <person name="Yi M."/>
            <person name="Wu J.-Y."/>
        </authorList>
    </citation>
    <scope>NUCLEOTIDE SEQUENCE</scope>
    <source>
        <strain evidence="9">MCCC 1K03223</strain>
    </source>
</reference>
<feature type="compositionally biased region" description="Basic and acidic residues" evidence="4">
    <location>
        <begin position="416"/>
        <end position="430"/>
    </location>
</feature>
<feature type="region of interest" description="Disordered" evidence="4">
    <location>
        <begin position="371"/>
        <end position="449"/>
    </location>
</feature>
<dbReference type="PROSITE" id="PS00079">
    <property type="entry name" value="MULTICOPPER_OXIDASE1"/>
    <property type="match status" value="1"/>
</dbReference>
<evidence type="ECO:0000256" key="3">
    <source>
        <dbReference type="ARBA" id="ARBA00023008"/>
    </source>
</evidence>
<dbReference type="PROSITE" id="PS51318">
    <property type="entry name" value="TAT"/>
    <property type="match status" value="1"/>
</dbReference>
<dbReference type="InterPro" id="IPR011707">
    <property type="entry name" value="Cu-oxidase-like_N"/>
</dbReference>
<evidence type="ECO:0000256" key="5">
    <source>
        <dbReference type="SAM" id="SignalP"/>
    </source>
</evidence>
<gene>
    <name evidence="9" type="ORF">PUV54_13520</name>
</gene>
<dbReference type="PANTHER" id="PTHR11709:SF394">
    <property type="entry name" value="FI03373P-RELATED"/>
    <property type="match status" value="1"/>
</dbReference>
<keyword evidence="1" id="KW-0479">Metal-binding</keyword>
<dbReference type="InterPro" id="IPR001117">
    <property type="entry name" value="Cu-oxidase_2nd"/>
</dbReference>
<dbReference type="InterPro" id="IPR008972">
    <property type="entry name" value="Cupredoxin"/>
</dbReference>
<dbReference type="Pfam" id="PF07732">
    <property type="entry name" value="Cu-oxidase_3"/>
    <property type="match status" value="1"/>
</dbReference>
<dbReference type="InterPro" id="IPR033138">
    <property type="entry name" value="Cu_oxidase_CS"/>
</dbReference>
<dbReference type="CDD" id="cd13896">
    <property type="entry name" value="CuRO_3_CopA"/>
    <property type="match status" value="1"/>
</dbReference>
<proteinExistence type="predicted"/>
<dbReference type="InterPro" id="IPR034284">
    <property type="entry name" value="CuRO_1_CopA"/>
</dbReference>
<feature type="compositionally biased region" description="Basic and acidic residues" evidence="4">
    <location>
        <begin position="380"/>
        <end position="408"/>
    </location>
</feature>
<dbReference type="RefSeq" id="WP_274492796.1">
    <property type="nucleotide sequence ID" value="NZ_CP118166.1"/>
</dbReference>
<dbReference type="InterPro" id="IPR011706">
    <property type="entry name" value="Cu-oxidase_C"/>
</dbReference>
<dbReference type="EMBL" id="CP118166">
    <property type="protein sequence ID" value="WDI30974.1"/>
    <property type="molecule type" value="Genomic_DNA"/>
</dbReference>
<evidence type="ECO:0000259" key="8">
    <source>
        <dbReference type="Pfam" id="PF07732"/>
    </source>
</evidence>
<organism evidence="9 10">
    <name type="scientific">Hyphococcus flavus</name>
    <dbReference type="NCBI Taxonomy" id="1866326"/>
    <lineage>
        <taxon>Bacteria</taxon>
        <taxon>Pseudomonadati</taxon>
        <taxon>Pseudomonadota</taxon>
        <taxon>Alphaproteobacteria</taxon>
        <taxon>Parvularculales</taxon>
        <taxon>Parvularculaceae</taxon>
        <taxon>Hyphococcus</taxon>
    </lineage>
</organism>
<dbReference type="Pfam" id="PF07731">
    <property type="entry name" value="Cu-oxidase_2"/>
    <property type="match status" value="1"/>
</dbReference>
<evidence type="ECO:0000256" key="2">
    <source>
        <dbReference type="ARBA" id="ARBA00023002"/>
    </source>
</evidence>
<feature type="region of interest" description="Disordered" evidence="4">
    <location>
        <begin position="614"/>
        <end position="636"/>
    </location>
</feature>
<evidence type="ECO:0000313" key="10">
    <source>
        <dbReference type="Proteomes" id="UP001214043"/>
    </source>
</evidence>
<feature type="signal peptide" evidence="5">
    <location>
        <begin position="1"/>
        <end position="28"/>
    </location>
</feature>